<organism evidence="2 3">
    <name type="scientific">Agromyces flavus</name>
    <dbReference type="NCBI Taxonomy" id="589382"/>
    <lineage>
        <taxon>Bacteria</taxon>
        <taxon>Bacillati</taxon>
        <taxon>Actinomycetota</taxon>
        <taxon>Actinomycetes</taxon>
        <taxon>Micrococcales</taxon>
        <taxon>Microbacteriaceae</taxon>
        <taxon>Agromyces</taxon>
    </lineage>
</organism>
<evidence type="ECO:0000313" key="3">
    <source>
        <dbReference type="Proteomes" id="UP000199482"/>
    </source>
</evidence>
<dbReference type="EMBL" id="LT629755">
    <property type="protein sequence ID" value="SDR71817.1"/>
    <property type="molecule type" value="Genomic_DNA"/>
</dbReference>
<evidence type="ECO:0000313" key="2">
    <source>
        <dbReference type="EMBL" id="SDR71817.1"/>
    </source>
</evidence>
<reference evidence="3" key="1">
    <citation type="submission" date="2016-10" db="EMBL/GenBank/DDBJ databases">
        <authorList>
            <person name="Varghese N."/>
            <person name="Submissions S."/>
        </authorList>
    </citation>
    <scope>NUCLEOTIDE SEQUENCE [LARGE SCALE GENOMIC DNA]</scope>
    <source>
        <strain evidence="3">CPCC 202695</strain>
    </source>
</reference>
<reference evidence="1" key="3">
    <citation type="submission" date="2022-06" db="EMBL/GenBank/DDBJ databases">
        <title>Genomic Encyclopedia of Type Strains, Phase III (KMG-III): the genomes of soil and plant-associated and newly described type strains.</title>
        <authorList>
            <person name="Whitman W."/>
        </authorList>
    </citation>
    <scope>NUCLEOTIDE SEQUENCE</scope>
    <source>
        <strain evidence="1">CPCC 202695</strain>
    </source>
</reference>
<dbReference type="AlphaFoldDB" id="A0A1H1LBL6"/>
<sequence length="84" mass="9203">MPAVSPEEVERLPDVGEAPCAVALNGRTYELAARSHHQWTLTRPGGMKEPTAYLVLAAGIYRLTPPASRAICEGPYWRSVLELL</sequence>
<protein>
    <submittedName>
        <fullName evidence="2">Uncharacterized protein</fullName>
    </submittedName>
</protein>
<keyword evidence="4" id="KW-1185">Reference proteome</keyword>
<dbReference type="EMBL" id="SODL02000002">
    <property type="protein sequence ID" value="MCP2367505.1"/>
    <property type="molecule type" value="Genomic_DNA"/>
</dbReference>
<gene>
    <name evidence="1" type="ORF">BCL57_001659</name>
    <name evidence="2" type="ORF">SAMN04489721_0070</name>
</gene>
<dbReference type="Proteomes" id="UP000893823">
    <property type="component" value="Unassembled WGS sequence"/>
</dbReference>
<evidence type="ECO:0000313" key="1">
    <source>
        <dbReference type="EMBL" id="MCP2367505.1"/>
    </source>
</evidence>
<evidence type="ECO:0000313" key="4">
    <source>
        <dbReference type="Proteomes" id="UP000893823"/>
    </source>
</evidence>
<reference evidence="2" key="2">
    <citation type="submission" date="2016-10" db="EMBL/GenBank/DDBJ databases">
        <authorList>
            <person name="de Groot N.N."/>
        </authorList>
    </citation>
    <scope>NUCLEOTIDE SEQUENCE [LARGE SCALE GENOMIC DNA]</scope>
    <source>
        <strain evidence="2">CPCC 202695</strain>
    </source>
</reference>
<dbReference type="RefSeq" id="WP_092668320.1">
    <property type="nucleotide sequence ID" value="NZ_BMDN01000002.1"/>
</dbReference>
<dbReference type="Proteomes" id="UP000199482">
    <property type="component" value="Chromosome I"/>
</dbReference>
<accession>A0A1H1LBL6</accession>
<proteinExistence type="predicted"/>
<name>A0A1H1LBL6_9MICO</name>